<keyword evidence="2 4" id="KW-0238">DNA-binding</keyword>
<feature type="compositionally biased region" description="Polar residues" evidence="5">
    <location>
        <begin position="1"/>
        <end position="10"/>
    </location>
</feature>
<dbReference type="InterPro" id="IPR009057">
    <property type="entry name" value="Homeodomain-like_sf"/>
</dbReference>
<evidence type="ECO:0000256" key="4">
    <source>
        <dbReference type="PROSITE-ProRule" id="PRU00335"/>
    </source>
</evidence>
<evidence type="ECO:0000256" key="2">
    <source>
        <dbReference type="ARBA" id="ARBA00023125"/>
    </source>
</evidence>
<dbReference type="Proteomes" id="UP000433406">
    <property type="component" value="Unassembled WGS sequence"/>
</dbReference>
<dbReference type="GO" id="GO:0003700">
    <property type="term" value="F:DNA-binding transcription factor activity"/>
    <property type="evidence" value="ECO:0007669"/>
    <property type="project" value="TreeGrafter"/>
</dbReference>
<gene>
    <name evidence="7" type="ORF">GGQ22_05455</name>
</gene>
<keyword evidence="8" id="KW-1185">Reference proteome</keyword>
<evidence type="ECO:0000259" key="6">
    <source>
        <dbReference type="PROSITE" id="PS50977"/>
    </source>
</evidence>
<dbReference type="Gene3D" id="1.10.357.10">
    <property type="entry name" value="Tetracycline Repressor, domain 2"/>
    <property type="match status" value="1"/>
</dbReference>
<dbReference type="AlphaFoldDB" id="A0A6I3IVR9"/>
<proteinExistence type="predicted"/>
<evidence type="ECO:0000256" key="3">
    <source>
        <dbReference type="ARBA" id="ARBA00023163"/>
    </source>
</evidence>
<sequence>MTPQCSTGRSISEERHSTEGSRQSVRARFRCEEWACDRPVQVRTHARREGDVRHSRRPMLPRVETQRVSNRRGRQSREEILDTAARVMGQRGYAATSLSAMSAEIGLAKSVILHHFRTKAGLLSAVMERGLDDFFADLDEARAQTPPDGPPGERLQWFLEHAASVLTARQEFLRLHMFLILSEDEDATSAEVATAIAKVRTDGMRHVNEMIRASFSLAYPDQAQAIADRLERLVLSGIDGAFLDGQADPRRTMTEDMADLAEAAAAMGESFAARLQPVGEQTGGATGAIRR</sequence>
<accession>A0A6I3IVR9</accession>
<dbReference type="PROSITE" id="PS50977">
    <property type="entry name" value="HTH_TETR_2"/>
    <property type="match status" value="1"/>
</dbReference>
<keyword evidence="1" id="KW-0805">Transcription regulation</keyword>
<comment type="caution">
    <text evidence="7">The sequence shown here is derived from an EMBL/GenBank/DDBJ whole genome shotgun (WGS) entry which is preliminary data.</text>
</comment>
<organism evidence="7 8">
    <name type="scientific">Nocardioides marmotae</name>
    <dbReference type="NCBI Taxonomy" id="2663857"/>
    <lineage>
        <taxon>Bacteria</taxon>
        <taxon>Bacillati</taxon>
        <taxon>Actinomycetota</taxon>
        <taxon>Actinomycetes</taxon>
        <taxon>Propionibacteriales</taxon>
        <taxon>Nocardioidaceae</taxon>
        <taxon>Nocardioides</taxon>
    </lineage>
</organism>
<evidence type="ECO:0000256" key="1">
    <source>
        <dbReference type="ARBA" id="ARBA00023015"/>
    </source>
</evidence>
<reference evidence="7 8" key="1">
    <citation type="submission" date="2019-10" db="EMBL/GenBank/DDBJ databases">
        <title>Nocardioides novel species isolated from the excrement of Marmot.</title>
        <authorList>
            <person name="Zhang G."/>
        </authorList>
    </citation>
    <scope>NUCLEOTIDE SEQUENCE [LARGE SCALE GENOMIC DNA]</scope>
    <source>
        <strain evidence="8">zg-579</strain>
    </source>
</reference>
<feature type="DNA-binding region" description="H-T-H motif" evidence="4">
    <location>
        <begin position="97"/>
        <end position="116"/>
    </location>
</feature>
<dbReference type="PANTHER" id="PTHR30055:SF234">
    <property type="entry name" value="HTH-TYPE TRANSCRIPTIONAL REGULATOR BETI"/>
    <property type="match status" value="1"/>
</dbReference>
<dbReference type="PANTHER" id="PTHR30055">
    <property type="entry name" value="HTH-TYPE TRANSCRIPTIONAL REGULATOR RUTR"/>
    <property type="match status" value="1"/>
</dbReference>
<feature type="region of interest" description="Disordered" evidence="5">
    <location>
        <begin position="1"/>
        <end position="25"/>
    </location>
</feature>
<dbReference type="GO" id="GO:0000976">
    <property type="term" value="F:transcription cis-regulatory region binding"/>
    <property type="evidence" value="ECO:0007669"/>
    <property type="project" value="TreeGrafter"/>
</dbReference>
<dbReference type="InterPro" id="IPR050109">
    <property type="entry name" value="HTH-type_TetR-like_transc_reg"/>
</dbReference>
<dbReference type="InterPro" id="IPR001647">
    <property type="entry name" value="HTH_TetR"/>
</dbReference>
<dbReference type="SUPFAM" id="SSF46689">
    <property type="entry name" value="Homeodomain-like"/>
    <property type="match status" value="1"/>
</dbReference>
<keyword evidence="3" id="KW-0804">Transcription</keyword>
<evidence type="ECO:0000313" key="8">
    <source>
        <dbReference type="Proteomes" id="UP000433406"/>
    </source>
</evidence>
<dbReference type="EMBL" id="WLCI01000005">
    <property type="protein sequence ID" value="MTB94523.1"/>
    <property type="molecule type" value="Genomic_DNA"/>
</dbReference>
<protein>
    <submittedName>
        <fullName evidence="7">TetR family transcriptional regulator</fullName>
    </submittedName>
</protein>
<dbReference type="PRINTS" id="PR00455">
    <property type="entry name" value="HTHTETR"/>
</dbReference>
<feature type="domain" description="HTH tetR-type" evidence="6">
    <location>
        <begin position="74"/>
        <end position="134"/>
    </location>
</feature>
<evidence type="ECO:0000256" key="5">
    <source>
        <dbReference type="SAM" id="MobiDB-lite"/>
    </source>
</evidence>
<dbReference type="Pfam" id="PF00440">
    <property type="entry name" value="TetR_N"/>
    <property type="match status" value="1"/>
</dbReference>
<evidence type="ECO:0000313" key="7">
    <source>
        <dbReference type="EMBL" id="MTB94523.1"/>
    </source>
</evidence>
<name>A0A6I3IVR9_9ACTN</name>